<accession>A0A4U0TM68</accession>
<evidence type="ECO:0000259" key="2">
    <source>
        <dbReference type="Pfam" id="PF24845"/>
    </source>
</evidence>
<comment type="caution">
    <text evidence="3">The sequence shown here is derived from an EMBL/GenBank/DDBJ whole genome shotgun (WGS) entry which is preliminary data.</text>
</comment>
<dbReference type="EMBL" id="NAJL01000062">
    <property type="protein sequence ID" value="TKA23024.1"/>
    <property type="molecule type" value="Genomic_DNA"/>
</dbReference>
<proteinExistence type="predicted"/>
<dbReference type="PANTHER" id="PTHR39477">
    <property type="entry name" value="CHROMOSOME 8, WHOLE GENOME SHOTGUN SEQUENCE"/>
    <property type="match status" value="1"/>
</dbReference>
<feature type="compositionally biased region" description="Gly residues" evidence="1">
    <location>
        <begin position="1"/>
        <end position="16"/>
    </location>
</feature>
<dbReference type="Pfam" id="PF24845">
    <property type="entry name" value="DUF7721"/>
    <property type="match status" value="1"/>
</dbReference>
<keyword evidence="4" id="KW-1185">Reference proteome</keyword>
<reference evidence="3 4" key="1">
    <citation type="submission" date="2017-03" db="EMBL/GenBank/DDBJ databases">
        <title>Genomes of endolithic fungi from Antarctica.</title>
        <authorList>
            <person name="Coleine C."/>
            <person name="Masonjones S."/>
            <person name="Stajich J.E."/>
        </authorList>
    </citation>
    <scope>NUCLEOTIDE SEQUENCE [LARGE SCALE GENOMIC DNA]</scope>
    <source>
        <strain evidence="3 4">CCFEE 6315</strain>
    </source>
</reference>
<sequence>MSYGGGYNEGGGGYGGGREEYGSSGYGHQSDYGREEGSYSEGQRYGSGYGQSTGTSYGGGGAGYSNDFSGAEQHAEQHAENSGDSSLFSSALGMLSGKHQQLQNEDMDEEDAVRQHQSYYGSGSSGGQATSGSMGSAAAMQALKMFNSGSGGSAGSGGGQNAFIGMAMAQASKLFDQQNSQGNVPEGHSKQDAVGNAAQMALKMYMKSQMGGSSSGGGLMSMASKFL</sequence>
<organism evidence="3 4">
    <name type="scientific">Salinomyces thailandicus</name>
    <dbReference type="NCBI Taxonomy" id="706561"/>
    <lineage>
        <taxon>Eukaryota</taxon>
        <taxon>Fungi</taxon>
        <taxon>Dikarya</taxon>
        <taxon>Ascomycota</taxon>
        <taxon>Pezizomycotina</taxon>
        <taxon>Dothideomycetes</taxon>
        <taxon>Dothideomycetidae</taxon>
        <taxon>Mycosphaerellales</taxon>
        <taxon>Teratosphaeriaceae</taxon>
        <taxon>Salinomyces</taxon>
    </lineage>
</organism>
<evidence type="ECO:0000313" key="4">
    <source>
        <dbReference type="Proteomes" id="UP000308549"/>
    </source>
</evidence>
<dbReference type="InterPro" id="IPR056138">
    <property type="entry name" value="DUF7721"/>
</dbReference>
<dbReference type="Proteomes" id="UP000308549">
    <property type="component" value="Unassembled WGS sequence"/>
</dbReference>
<dbReference type="PANTHER" id="PTHR39477:SF1">
    <property type="entry name" value="BETA-FLANKING PROTEIN"/>
    <property type="match status" value="1"/>
</dbReference>
<name>A0A4U0TM68_9PEZI</name>
<feature type="region of interest" description="Disordered" evidence="1">
    <location>
        <begin position="1"/>
        <end position="133"/>
    </location>
</feature>
<dbReference type="AlphaFoldDB" id="A0A4U0TM68"/>
<protein>
    <recommendedName>
        <fullName evidence="2">DUF7721 domain-containing protein</fullName>
    </recommendedName>
</protein>
<dbReference type="OrthoDB" id="2290255at2759"/>
<evidence type="ECO:0000313" key="3">
    <source>
        <dbReference type="EMBL" id="TKA23024.1"/>
    </source>
</evidence>
<feature type="compositionally biased region" description="Gly residues" evidence="1">
    <location>
        <begin position="45"/>
        <end position="63"/>
    </location>
</feature>
<feature type="domain" description="DUF7721" evidence="2">
    <location>
        <begin position="67"/>
        <end position="151"/>
    </location>
</feature>
<evidence type="ECO:0000256" key="1">
    <source>
        <dbReference type="SAM" id="MobiDB-lite"/>
    </source>
</evidence>
<gene>
    <name evidence="3" type="ORF">B0A50_07242</name>
</gene>